<dbReference type="PANTHER" id="PTHR11280">
    <property type="entry name" value="GLUCOSAMINE-6-PHOSPHATE ISOMERASE"/>
    <property type="match status" value="1"/>
</dbReference>
<dbReference type="InterPro" id="IPR037171">
    <property type="entry name" value="NagB/RpiA_transferase-like"/>
</dbReference>
<dbReference type="NCBIfam" id="TIGR00502">
    <property type="entry name" value="nagB"/>
    <property type="match status" value="1"/>
</dbReference>
<evidence type="ECO:0000313" key="5">
    <source>
        <dbReference type="EMBL" id="NOU90825.1"/>
    </source>
</evidence>
<dbReference type="InterPro" id="IPR018321">
    <property type="entry name" value="Glucosamine6P_isomerase_CS"/>
</dbReference>
<dbReference type="Pfam" id="PF01182">
    <property type="entry name" value="Glucosamine_iso"/>
    <property type="match status" value="1"/>
</dbReference>
<comment type="caution">
    <text evidence="5">The sequence shown here is derived from an EMBL/GenBank/DDBJ whole genome shotgun (WGS) entry which is preliminary data.</text>
</comment>
<dbReference type="PROSITE" id="PS01161">
    <property type="entry name" value="GLC_GALNAC_ISOMERASE"/>
    <property type="match status" value="1"/>
</dbReference>
<dbReference type="InterPro" id="IPR006148">
    <property type="entry name" value="Glc/Gal-6P_isomerase"/>
</dbReference>
<dbReference type="HAMAP" id="MF_01241">
    <property type="entry name" value="GlcN6P_deamin"/>
    <property type="match status" value="1"/>
</dbReference>
<comment type="catalytic activity">
    <reaction evidence="3">
        <text>alpha-D-glucosamine 6-phosphate + H2O = beta-D-fructose 6-phosphate + NH4(+)</text>
        <dbReference type="Rhea" id="RHEA:12172"/>
        <dbReference type="ChEBI" id="CHEBI:15377"/>
        <dbReference type="ChEBI" id="CHEBI:28938"/>
        <dbReference type="ChEBI" id="CHEBI:57634"/>
        <dbReference type="ChEBI" id="CHEBI:75989"/>
        <dbReference type="EC" id="3.5.99.6"/>
    </reaction>
</comment>
<feature type="active site" description="For ring-opening step" evidence="3">
    <location>
        <position position="143"/>
    </location>
</feature>
<dbReference type="PANTHER" id="PTHR11280:SF5">
    <property type="entry name" value="GLUCOSAMINE-6-PHOSPHATE ISOMERASE"/>
    <property type="match status" value="1"/>
</dbReference>
<comment type="similarity">
    <text evidence="3">Belongs to the glucosamine/galactosamine-6-phosphate isomerase family. NagB subfamily.</text>
</comment>
<evidence type="ECO:0000259" key="4">
    <source>
        <dbReference type="Pfam" id="PF01182"/>
    </source>
</evidence>
<name>A0ABX1ZBV6_9BACL</name>
<dbReference type="Proteomes" id="UP000658690">
    <property type="component" value="Unassembled WGS sequence"/>
</dbReference>
<comment type="caution">
    <text evidence="3">Lacks conserved residue(s) required for the propagation of feature annotation.</text>
</comment>
<evidence type="ECO:0000256" key="2">
    <source>
        <dbReference type="ARBA" id="ARBA00023277"/>
    </source>
</evidence>
<gene>
    <name evidence="3 5" type="primary">nagB</name>
    <name evidence="5" type="ORF">GC102_34605</name>
</gene>
<dbReference type="RefSeq" id="WP_171693575.1">
    <property type="nucleotide sequence ID" value="NZ_WHOC01000176.1"/>
</dbReference>
<accession>A0ABX1ZBV6</accession>
<feature type="active site" description="For ring-opening step" evidence="3">
    <location>
        <position position="136"/>
    </location>
</feature>
<proteinExistence type="inferred from homology"/>
<feature type="active site" description="Proton acceptor; for ring-opening step" evidence="3">
    <location>
        <position position="138"/>
    </location>
</feature>
<evidence type="ECO:0000256" key="3">
    <source>
        <dbReference type="HAMAP-Rule" id="MF_01241"/>
    </source>
</evidence>
<keyword evidence="1 3" id="KW-0378">Hydrolase</keyword>
<dbReference type="Gene3D" id="3.40.50.1360">
    <property type="match status" value="1"/>
</dbReference>
<protein>
    <recommendedName>
        <fullName evidence="3">Glucosamine-6-phosphate deaminase</fullName>
        <ecNumber evidence="3">3.5.99.6</ecNumber>
    </recommendedName>
    <alternativeName>
        <fullName evidence="3">GlcN6P deaminase</fullName>
        <shortName evidence="3">GNPDA</shortName>
    </alternativeName>
    <alternativeName>
        <fullName evidence="3">Glucosamine-6-phosphate isomerase</fullName>
    </alternativeName>
</protein>
<feature type="domain" description="Glucosamine/galactosamine-6-phosphate isomerase" evidence="4">
    <location>
        <begin position="13"/>
        <end position="224"/>
    </location>
</feature>
<dbReference type="EMBL" id="WHOC01000176">
    <property type="protein sequence ID" value="NOU90825.1"/>
    <property type="molecule type" value="Genomic_DNA"/>
</dbReference>
<dbReference type="InterPro" id="IPR004547">
    <property type="entry name" value="Glucosamine6P_isomerase"/>
</dbReference>
<dbReference type="GO" id="GO:0004342">
    <property type="term" value="F:glucosamine-6-phosphate deaminase activity"/>
    <property type="evidence" value="ECO:0007669"/>
    <property type="project" value="UniProtKB-EC"/>
</dbReference>
<keyword evidence="6" id="KW-1185">Reference proteome</keyword>
<evidence type="ECO:0000313" key="6">
    <source>
        <dbReference type="Proteomes" id="UP000658690"/>
    </source>
</evidence>
<organism evidence="5 6">
    <name type="scientific">Paenibacillus germinis</name>
    <dbReference type="NCBI Taxonomy" id="2654979"/>
    <lineage>
        <taxon>Bacteria</taxon>
        <taxon>Bacillati</taxon>
        <taxon>Bacillota</taxon>
        <taxon>Bacilli</taxon>
        <taxon>Bacillales</taxon>
        <taxon>Paenibacillaceae</taxon>
        <taxon>Paenibacillus</taxon>
    </lineage>
</organism>
<dbReference type="CDD" id="cd01399">
    <property type="entry name" value="GlcN6P_deaminase"/>
    <property type="match status" value="1"/>
</dbReference>
<sequence>MRIAVFRDAQQADRIGAEILERIVREKAHPKLGLATGSSPIGIYKELVERIRISPCSYKHVSTYNLDEYVGLSADHPQSYAAYMREHLFQYLDMLPNHIHIPNGAAHSIEAESHRYETLLREAGRLDVQLLGIGLNGHIGFNEPGNHLSSETHIVALTEGTRSANAKNFPSDEQTPRHAITMGVGPIMKADSVLFIAHGEAKSTIIQEAFTGPVTTSCPASLLQLHPNVIVLLDEDAAAGLLNGGRPSFRMIGNRRIAFLFDPKIQEIIGENIS</sequence>
<reference evidence="5 6" key="1">
    <citation type="submission" date="2019-10" db="EMBL/GenBank/DDBJ databases">
        <title>Description of Paenibacillus choica sp. nov.</title>
        <authorList>
            <person name="Carlier A."/>
            <person name="Qi S."/>
        </authorList>
    </citation>
    <scope>NUCLEOTIDE SEQUENCE [LARGE SCALE GENOMIC DNA]</scope>
    <source>
        <strain evidence="5 6">LMG 31460</strain>
    </source>
</reference>
<feature type="active site" description="Proton acceptor; for enolization step" evidence="3">
    <location>
        <position position="67"/>
    </location>
</feature>
<comment type="function">
    <text evidence="3">Catalyzes the reversible isomerization-deamination of glucosamine 6-phosphate (GlcN6P) to form fructose 6-phosphate (Fru6P) and ammonium ion.</text>
</comment>
<comment type="pathway">
    <text evidence="3">Amino-sugar metabolism; N-acetylneuraminate degradation; D-fructose 6-phosphate from N-acetylneuraminate: step 5/5.</text>
</comment>
<dbReference type="SUPFAM" id="SSF100950">
    <property type="entry name" value="NagB/RpiA/CoA transferase-like"/>
    <property type="match status" value="1"/>
</dbReference>
<dbReference type="EC" id="3.5.99.6" evidence="3"/>
<evidence type="ECO:0000256" key="1">
    <source>
        <dbReference type="ARBA" id="ARBA00022801"/>
    </source>
</evidence>
<keyword evidence="2 3" id="KW-0119">Carbohydrate metabolism</keyword>